<dbReference type="EMBL" id="GGEC01071647">
    <property type="protein sequence ID" value="MBX52131.1"/>
    <property type="molecule type" value="Transcribed_RNA"/>
</dbReference>
<accession>A0A2P2PBY4</accession>
<name>A0A2P2PBY4_RHIMU</name>
<sequence length="57" mass="6509">MILLHKKLSAENCDPIVILLCLNLAFLMNNMTTKFADLFLQPKTAHQKVDYFVLGDN</sequence>
<dbReference type="AlphaFoldDB" id="A0A2P2PBY4"/>
<organism evidence="1">
    <name type="scientific">Rhizophora mucronata</name>
    <name type="common">Asiatic mangrove</name>
    <dbReference type="NCBI Taxonomy" id="61149"/>
    <lineage>
        <taxon>Eukaryota</taxon>
        <taxon>Viridiplantae</taxon>
        <taxon>Streptophyta</taxon>
        <taxon>Embryophyta</taxon>
        <taxon>Tracheophyta</taxon>
        <taxon>Spermatophyta</taxon>
        <taxon>Magnoliopsida</taxon>
        <taxon>eudicotyledons</taxon>
        <taxon>Gunneridae</taxon>
        <taxon>Pentapetalae</taxon>
        <taxon>rosids</taxon>
        <taxon>fabids</taxon>
        <taxon>Malpighiales</taxon>
        <taxon>Rhizophoraceae</taxon>
        <taxon>Rhizophora</taxon>
    </lineage>
</organism>
<protein>
    <submittedName>
        <fullName evidence="1">Uncharacterized protein</fullName>
    </submittedName>
</protein>
<proteinExistence type="predicted"/>
<evidence type="ECO:0000313" key="1">
    <source>
        <dbReference type="EMBL" id="MBX52131.1"/>
    </source>
</evidence>
<reference evidence="1" key="1">
    <citation type="submission" date="2018-02" db="EMBL/GenBank/DDBJ databases">
        <title>Rhizophora mucronata_Transcriptome.</title>
        <authorList>
            <person name="Meera S.P."/>
            <person name="Sreeshan A."/>
            <person name="Augustine A."/>
        </authorList>
    </citation>
    <scope>NUCLEOTIDE SEQUENCE</scope>
    <source>
        <tissue evidence="1">Leaf</tissue>
    </source>
</reference>